<comment type="pathway">
    <text evidence="2 11 12">Carbohydrate degradation; pentose phosphate pathway; D-ribulose 5-phosphate from D-glucose 6-phosphate (oxidative stage): step 3/3.</text>
</comment>
<dbReference type="NCBIfam" id="TIGR00873">
    <property type="entry name" value="gnd"/>
    <property type="match status" value="1"/>
</dbReference>
<protein>
    <recommendedName>
        <fullName evidence="6 11">6-phosphogluconate dehydrogenase, decarboxylating</fullName>
        <ecNumber evidence="5 11">1.1.1.44</ecNumber>
    </recommendedName>
</protein>
<evidence type="ECO:0000256" key="3">
    <source>
        <dbReference type="ARBA" id="ARBA00008419"/>
    </source>
</evidence>
<dbReference type="Pfam" id="PF00393">
    <property type="entry name" value="6PGD"/>
    <property type="match status" value="1"/>
</dbReference>
<dbReference type="InterPro" id="IPR006183">
    <property type="entry name" value="Pgluconate_DH"/>
</dbReference>
<evidence type="ECO:0000256" key="12">
    <source>
        <dbReference type="RuleBase" id="RU000485"/>
    </source>
</evidence>
<keyword evidence="15" id="KW-1185">Reference proteome</keyword>
<evidence type="ECO:0000256" key="2">
    <source>
        <dbReference type="ARBA" id="ARBA00004874"/>
    </source>
</evidence>
<proteinExistence type="inferred from homology"/>
<organism evidence="14 15">
    <name type="scientific">Neoaquamicrobium sediminum</name>
    <dbReference type="NCBI Taxonomy" id="1849104"/>
    <lineage>
        <taxon>Bacteria</taxon>
        <taxon>Pseudomonadati</taxon>
        <taxon>Pseudomonadota</taxon>
        <taxon>Alphaproteobacteria</taxon>
        <taxon>Hyphomicrobiales</taxon>
        <taxon>Phyllobacteriaceae</taxon>
        <taxon>Neoaquamicrobium</taxon>
    </lineage>
</organism>
<dbReference type="InterPro" id="IPR036291">
    <property type="entry name" value="NAD(P)-bd_dom_sf"/>
</dbReference>
<evidence type="ECO:0000256" key="7">
    <source>
        <dbReference type="ARBA" id="ARBA00023002"/>
    </source>
</evidence>
<sequence>MSKAEIGLIGLGVMGSNLALNIAEKGYPIAVYNRTSTRTGAFFENAGDLRGNIVPCASLEELVAQIKPPRPIILMVQAGKAVDEQIEGLRDLLAQGDIIIDAGNANFRDTMRRFAELEGSGLTFIGMGVSGGEEGARHGPSIMVGGKEDAYKRVESVLTAIAARYEGEPCCAWLGEGGAGHFVKTIHNGIEYADMQMIAEIYGILRDGFGMEAKEIGAIFARWNEGRLNSYLVEITAAVLEAADPVSGKPMVDMILDRAGQKGTGRWSAVEAQMMGVPATAIESAVAARSLSAEKELREAAASAYGGAAEPAGRAPDKAFIDDLELALFAGKIAAYAQGFAVMAEASSEFKWNLPMPAIARIWRAGCIIRSQFLGTLARSFEADTKAENLLLIGDFVEMMNEAQPSLRRVVSHAALGGLPAPALSAALGYFDAFRQARGTANLIQAQRDYFGAHGFERVDVEGEHHGPWGSGAAS</sequence>
<evidence type="ECO:0000256" key="6">
    <source>
        <dbReference type="ARBA" id="ARBA00018193"/>
    </source>
</evidence>
<reference evidence="14 15" key="1">
    <citation type="submission" date="2024-01" db="EMBL/GenBank/DDBJ databases">
        <title>New evidence supports the origin of RcGTA from prophage.</title>
        <authorList>
            <person name="Xu Y."/>
            <person name="Liu B."/>
            <person name="Chen F."/>
        </authorList>
    </citation>
    <scope>NUCLEOTIDE SEQUENCE [LARGE SCALE GENOMIC DNA]</scope>
    <source>
        <strain evidence="14 15">CBW1107-2</strain>
    </source>
</reference>
<gene>
    <name evidence="14" type="primary">gndA</name>
    <name evidence="14" type="ORF">V1479_02775</name>
</gene>
<dbReference type="EMBL" id="JAZHFV010000001">
    <property type="protein sequence ID" value="MEX4006210.1"/>
    <property type="molecule type" value="Genomic_DNA"/>
</dbReference>
<dbReference type="PROSITE" id="PS00461">
    <property type="entry name" value="6PGD"/>
    <property type="match status" value="1"/>
</dbReference>
<dbReference type="SMART" id="SM01350">
    <property type="entry name" value="6PGD"/>
    <property type="match status" value="1"/>
</dbReference>
<dbReference type="PANTHER" id="PTHR11811">
    <property type="entry name" value="6-PHOSPHOGLUCONATE DEHYDROGENASE"/>
    <property type="match status" value="1"/>
</dbReference>
<name>A0ABV3WNJ2_9HYPH</name>
<evidence type="ECO:0000256" key="10">
    <source>
        <dbReference type="ARBA" id="ARBA00048640"/>
    </source>
</evidence>
<dbReference type="RefSeq" id="WP_368801557.1">
    <property type="nucleotide sequence ID" value="NZ_JAZHFV010000001.1"/>
</dbReference>
<comment type="subunit">
    <text evidence="4 11">Homodimer.</text>
</comment>
<dbReference type="Gene3D" id="1.20.5.320">
    <property type="entry name" value="6-Phosphogluconate Dehydrogenase, domain 3"/>
    <property type="match status" value="1"/>
</dbReference>
<comment type="function">
    <text evidence="1 11">Catalyzes the oxidative decarboxylation of 6-phosphogluconate to ribulose 5-phosphate and CO(2), with concomitant reduction of NADP to NADPH.</text>
</comment>
<dbReference type="InterPro" id="IPR008927">
    <property type="entry name" value="6-PGluconate_DH-like_C_sf"/>
</dbReference>
<keyword evidence="11 12" id="KW-0521">NADP</keyword>
<dbReference type="InterPro" id="IPR006184">
    <property type="entry name" value="6PGdom_BS"/>
</dbReference>
<dbReference type="GO" id="GO:0004616">
    <property type="term" value="F:phosphogluconate dehydrogenase (decarboxylating) activity"/>
    <property type="evidence" value="ECO:0007669"/>
    <property type="project" value="UniProtKB-EC"/>
</dbReference>
<dbReference type="Proteomes" id="UP001559025">
    <property type="component" value="Unassembled WGS sequence"/>
</dbReference>
<feature type="domain" description="6-phosphogluconate dehydrogenase C-terminal" evidence="13">
    <location>
        <begin position="180"/>
        <end position="470"/>
    </location>
</feature>
<comment type="similarity">
    <text evidence="3 11 12">Belongs to the 6-phosphogluconate dehydrogenase family.</text>
</comment>
<evidence type="ECO:0000256" key="1">
    <source>
        <dbReference type="ARBA" id="ARBA00002526"/>
    </source>
</evidence>
<evidence type="ECO:0000313" key="15">
    <source>
        <dbReference type="Proteomes" id="UP001559025"/>
    </source>
</evidence>
<evidence type="ECO:0000313" key="14">
    <source>
        <dbReference type="EMBL" id="MEX4006210.1"/>
    </source>
</evidence>
<keyword evidence="9 11" id="KW-0570">Pentose shunt</keyword>
<keyword evidence="7 11" id="KW-0560">Oxidoreductase</keyword>
<dbReference type="InterPro" id="IPR006114">
    <property type="entry name" value="6PGDH_C"/>
</dbReference>
<keyword evidence="8 12" id="KW-0311">Gluconate utilization</keyword>
<accession>A0ABV3WNJ2</accession>
<evidence type="ECO:0000256" key="4">
    <source>
        <dbReference type="ARBA" id="ARBA00011738"/>
    </source>
</evidence>
<dbReference type="InterPro" id="IPR013328">
    <property type="entry name" value="6PGD_dom2"/>
</dbReference>
<evidence type="ECO:0000256" key="5">
    <source>
        <dbReference type="ARBA" id="ARBA00013011"/>
    </source>
</evidence>
<dbReference type="InterPro" id="IPR006113">
    <property type="entry name" value="6PGDH_Gnd/GntZ"/>
</dbReference>
<evidence type="ECO:0000256" key="9">
    <source>
        <dbReference type="ARBA" id="ARBA00023126"/>
    </source>
</evidence>
<evidence type="ECO:0000256" key="11">
    <source>
        <dbReference type="PIRNR" id="PIRNR000109"/>
    </source>
</evidence>
<comment type="caution">
    <text evidence="14">The sequence shown here is derived from an EMBL/GenBank/DDBJ whole genome shotgun (WGS) entry which is preliminary data.</text>
</comment>
<dbReference type="SUPFAM" id="SSF51735">
    <property type="entry name" value="NAD(P)-binding Rossmann-fold domains"/>
    <property type="match status" value="1"/>
</dbReference>
<evidence type="ECO:0000259" key="13">
    <source>
        <dbReference type="SMART" id="SM01350"/>
    </source>
</evidence>
<dbReference type="PIRSF" id="PIRSF000109">
    <property type="entry name" value="6PGD"/>
    <property type="match status" value="1"/>
</dbReference>
<dbReference type="EC" id="1.1.1.44" evidence="5 11"/>
<dbReference type="InterPro" id="IPR006115">
    <property type="entry name" value="6PGDH_NADP-bd"/>
</dbReference>
<dbReference type="Pfam" id="PF03446">
    <property type="entry name" value="NAD_binding_2"/>
    <property type="match status" value="1"/>
</dbReference>
<evidence type="ECO:0000256" key="8">
    <source>
        <dbReference type="ARBA" id="ARBA00023064"/>
    </source>
</evidence>
<dbReference type="NCBIfam" id="NF006765">
    <property type="entry name" value="PRK09287.1"/>
    <property type="match status" value="1"/>
</dbReference>
<dbReference type="PRINTS" id="PR00076">
    <property type="entry name" value="6PGDHDRGNASE"/>
</dbReference>
<comment type="catalytic activity">
    <reaction evidence="10 11 12">
        <text>6-phospho-D-gluconate + NADP(+) = D-ribulose 5-phosphate + CO2 + NADPH</text>
        <dbReference type="Rhea" id="RHEA:10116"/>
        <dbReference type="ChEBI" id="CHEBI:16526"/>
        <dbReference type="ChEBI" id="CHEBI:57783"/>
        <dbReference type="ChEBI" id="CHEBI:58121"/>
        <dbReference type="ChEBI" id="CHEBI:58349"/>
        <dbReference type="ChEBI" id="CHEBI:58759"/>
        <dbReference type="EC" id="1.1.1.44"/>
    </reaction>
</comment>
<dbReference type="Gene3D" id="3.40.50.720">
    <property type="entry name" value="NAD(P)-binding Rossmann-like Domain"/>
    <property type="match status" value="1"/>
</dbReference>
<dbReference type="Gene3D" id="1.10.1040.10">
    <property type="entry name" value="N-(1-d-carboxylethyl)-l-norvaline Dehydrogenase, domain 2"/>
    <property type="match status" value="1"/>
</dbReference>
<dbReference type="SUPFAM" id="SSF48179">
    <property type="entry name" value="6-phosphogluconate dehydrogenase C-terminal domain-like"/>
    <property type="match status" value="1"/>
</dbReference>